<comment type="function">
    <text evidence="13">An odorant receptor which affects chemotaxis to the volatile odorant diacetyl. Specifies AWA neuronal cell fate via the odr-7 pathway.</text>
</comment>
<dbReference type="SUPFAM" id="SSF81321">
    <property type="entry name" value="Family A G protein-coupled receptor-like"/>
    <property type="match status" value="1"/>
</dbReference>
<keyword evidence="6" id="KW-0552">Olfaction</keyword>
<evidence type="ECO:0000256" key="12">
    <source>
        <dbReference type="ARBA" id="ARBA00023273"/>
    </source>
</evidence>
<keyword evidence="10" id="KW-0675">Receptor</keyword>
<feature type="transmembrane region" description="Helical" evidence="19">
    <location>
        <begin position="169"/>
        <end position="189"/>
    </location>
</feature>
<keyword evidence="8" id="KW-0969">Cilium</keyword>
<feature type="transmembrane region" description="Helical" evidence="19">
    <location>
        <begin position="46"/>
        <end position="67"/>
    </location>
</feature>
<keyword evidence="9 19" id="KW-0472">Membrane</keyword>
<evidence type="ECO:0000256" key="3">
    <source>
        <dbReference type="ARBA" id="ARBA00022500"/>
    </source>
</evidence>
<feature type="transmembrane region" description="Helical" evidence="19">
    <location>
        <begin position="235"/>
        <end position="258"/>
    </location>
</feature>
<dbReference type="GO" id="GO:0042048">
    <property type="term" value="P:olfactory behavior"/>
    <property type="evidence" value="ECO:0007669"/>
    <property type="project" value="TreeGrafter"/>
</dbReference>
<evidence type="ECO:0000256" key="6">
    <source>
        <dbReference type="ARBA" id="ARBA00022725"/>
    </source>
</evidence>
<proteinExistence type="inferred from homology"/>
<feature type="transmembrane region" description="Helical" evidence="19">
    <location>
        <begin position="79"/>
        <end position="102"/>
    </location>
</feature>
<dbReference type="PANTHER" id="PTHR22943">
    <property type="entry name" value="7-TRANSMEMBRANE DOMAIN RECEPTOR C.ELEGANS"/>
    <property type="match status" value="1"/>
</dbReference>
<evidence type="ECO:0000256" key="10">
    <source>
        <dbReference type="ARBA" id="ARBA00023170"/>
    </source>
</evidence>
<evidence type="ECO:0000256" key="17">
    <source>
        <dbReference type="ARBA" id="ARBA00078653"/>
    </source>
</evidence>
<keyword evidence="2" id="KW-1003">Cell membrane</keyword>
<keyword evidence="7 19" id="KW-1133">Transmembrane helix</keyword>
<dbReference type="Proteomes" id="UP001152747">
    <property type="component" value="Unassembled WGS sequence"/>
</dbReference>
<keyword evidence="11" id="KW-0325">Glycoprotein</keyword>
<evidence type="ECO:0000256" key="9">
    <source>
        <dbReference type="ARBA" id="ARBA00023136"/>
    </source>
</evidence>
<evidence type="ECO:0000256" key="8">
    <source>
        <dbReference type="ARBA" id="ARBA00023069"/>
    </source>
</evidence>
<keyword evidence="3" id="KW-0145">Chemotaxis</keyword>
<comment type="subunit">
    <text evidence="15">Interacts with odr-4.</text>
</comment>
<evidence type="ECO:0000256" key="5">
    <source>
        <dbReference type="ARBA" id="ARBA00022692"/>
    </source>
</evidence>
<organism evidence="20 21">
    <name type="scientific">Caenorhabditis angaria</name>
    <dbReference type="NCBI Taxonomy" id="860376"/>
    <lineage>
        <taxon>Eukaryota</taxon>
        <taxon>Metazoa</taxon>
        <taxon>Ecdysozoa</taxon>
        <taxon>Nematoda</taxon>
        <taxon>Chromadorea</taxon>
        <taxon>Rhabditida</taxon>
        <taxon>Rhabditina</taxon>
        <taxon>Rhabditomorpha</taxon>
        <taxon>Rhabditoidea</taxon>
        <taxon>Rhabditidae</taxon>
        <taxon>Peloderinae</taxon>
        <taxon>Caenorhabditis</taxon>
    </lineage>
</organism>
<evidence type="ECO:0000256" key="16">
    <source>
        <dbReference type="ARBA" id="ARBA00067967"/>
    </source>
</evidence>
<comment type="similarity">
    <text evidence="14">Belongs to the nematode receptor-like protein str family.</text>
</comment>
<evidence type="ECO:0000256" key="4">
    <source>
        <dbReference type="ARBA" id="ARBA00022606"/>
    </source>
</evidence>
<dbReference type="PANTHER" id="PTHR22943:SF109">
    <property type="entry name" value="SEVEN TM RECEPTOR"/>
    <property type="match status" value="1"/>
</dbReference>
<evidence type="ECO:0000313" key="21">
    <source>
        <dbReference type="Proteomes" id="UP001152747"/>
    </source>
</evidence>
<protein>
    <recommendedName>
        <fullName evidence="16">Serpentine receptor class r-10</fullName>
    </recommendedName>
    <alternativeName>
        <fullName evidence="17">Odorant response abnormal protein 10</fullName>
    </alternativeName>
    <alternativeName>
        <fullName evidence="18">Olfactory receptor 10</fullName>
    </alternativeName>
</protein>
<evidence type="ECO:0000313" key="20">
    <source>
        <dbReference type="EMBL" id="CAI5456038.1"/>
    </source>
</evidence>
<feature type="transmembrane region" description="Helical" evidence="19">
    <location>
        <begin position="285"/>
        <end position="313"/>
    </location>
</feature>
<dbReference type="GO" id="GO:0060170">
    <property type="term" value="C:ciliary membrane"/>
    <property type="evidence" value="ECO:0007669"/>
    <property type="project" value="UniProtKB-SubCell"/>
</dbReference>
<feature type="transmembrane region" description="Helical" evidence="19">
    <location>
        <begin position="319"/>
        <end position="343"/>
    </location>
</feature>
<dbReference type="EMBL" id="CANHGI010000006">
    <property type="protein sequence ID" value="CAI5456038.1"/>
    <property type="molecule type" value="Genomic_DNA"/>
</dbReference>
<dbReference type="InterPro" id="IPR019428">
    <property type="entry name" value="7TM_GPCR_serpentine_rcpt_Str"/>
</dbReference>
<keyword evidence="21" id="KW-1185">Reference proteome</keyword>
<dbReference type="FunFam" id="1.20.1070.10:FF:000128">
    <property type="entry name" value="Seven TM Receptor"/>
    <property type="match status" value="1"/>
</dbReference>
<evidence type="ECO:0000256" key="1">
    <source>
        <dbReference type="ARBA" id="ARBA00004272"/>
    </source>
</evidence>
<evidence type="ECO:0000256" key="13">
    <source>
        <dbReference type="ARBA" id="ARBA00054965"/>
    </source>
</evidence>
<dbReference type="OrthoDB" id="2101615at2759"/>
<name>A0A9P1J5B2_9PELO</name>
<dbReference type="Pfam" id="PF10326">
    <property type="entry name" value="7TM_GPCR_Str"/>
    <property type="match status" value="1"/>
</dbReference>
<evidence type="ECO:0000256" key="2">
    <source>
        <dbReference type="ARBA" id="ARBA00022475"/>
    </source>
</evidence>
<keyword evidence="4" id="KW-0716">Sensory transduction</keyword>
<evidence type="ECO:0000256" key="7">
    <source>
        <dbReference type="ARBA" id="ARBA00022989"/>
    </source>
</evidence>
<comment type="caution">
    <text evidence="20">The sequence shown here is derived from an EMBL/GenBank/DDBJ whole genome shotgun (WGS) entry which is preliminary data.</text>
</comment>
<accession>A0A9P1J5B2</accession>
<evidence type="ECO:0000256" key="18">
    <source>
        <dbReference type="ARBA" id="ARBA00082489"/>
    </source>
</evidence>
<dbReference type="AlphaFoldDB" id="A0A9P1J5B2"/>
<keyword evidence="5 19" id="KW-0812">Transmembrane</keyword>
<keyword evidence="12" id="KW-0966">Cell projection</keyword>
<evidence type="ECO:0000256" key="19">
    <source>
        <dbReference type="SAM" id="Phobius"/>
    </source>
</evidence>
<dbReference type="GO" id="GO:0006935">
    <property type="term" value="P:chemotaxis"/>
    <property type="evidence" value="ECO:0007669"/>
    <property type="project" value="UniProtKB-KW"/>
</dbReference>
<feature type="transmembrane region" description="Helical" evidence="19">
    <location>
        <begin position="122"/>
        <end position="148"/>
    </location>
</feature>
<gene>
    <name evidence="20" type="ORF">CAMP_LOCUS18675</name>
</gene>
<evidence type="ECO:0000256" key="11">
    <source>
        <dbReference type="ARBA" id="ARBA00023180"/>
    </source>
</evidence>
<evidence type="ECO:0000256" key="15">
    <source>
        <dbReference type="ARBA" id="ARBA00064300"/>
    </source>
</evidence>
<comment type="subcellular location">
    <subcellularLocation>
        <location evidence="1">Cell projection</location>
        <location evidence="1">Cilium membrane</location>
        <topology evidence="1">Multi-pass membrane protein</topology>
    </subcellularLocation>
</comment>
<dbReference type="GO" id="GO:0038022">
    <property type="term" value="F:G protein-coupled olfactory receptor activity"/>
    <property type="evidence" value="ECO:0007669"/>
    <property type="project" value="TreeGrafter"/>
</dbReference>
<reference evidence="20" key="1">
    <citation type="submission" date="2022-11" db="EMBL/GenBank/DDBJ databases">
        <authorList>
            <person name="Kikuchi T."/>
        </authorList>
    </citation>
    <scope>NUCLEOTIDE SEQUENCE</scope>
    <source>
        <strain evidence="20">PS1010</strain>
    </source>
</reference>
<evidence type="ECO:0000256" key="14">
    <source>
        <dbReference type="ARBA" id="ARBA00061678"/>
    </source>
</evidence>
<sequence length="375" mass="43050">MPTVLIVFVVLLWGPLRWHPIKPSFRLHSLSNEKMIGFLKNVHKTTQFFCATTSVLLNSTLIGLIIFKSPKSIGFYKYLMIYISLFEAVYSILDVSAEPIIFSHGSAFIALTNVQNSFLDKSWMFLVIIIYAGCFGFSLALFAVHFLYRYSIIRLSFGGKLLHGSKKQCLFVIPLIYGFWWTYLCSLFSPDSENDSYMRKAILDNFNLKMEDLTYVCFLFYRIDHKGISTPNLKAFIAILCMMFMILTSMFCVLYFGVNCYKVMNHAFLDKPNESVLTKSLQKQLFYALVIQTCIPLVLMYIPAGVLFLTAIFEFPMGSASNIVAITIAIYPAIDPLPNLLIITEYRRAIKQFLMVYVFRNSSKTNNTNIVLNRF</sequence>